<protein>
    <submittedName>
        <fullName evidence="1">Uncharacterized protein</fullName>
    </submittedName>
</protein>
<organism evidence="1 2">
    <name type="scientific">Vigna angularis var. angularis</name>
    <dbReference type="NCBI Taxonomy" id="157739"/>
    <lineage>
        <taxon>Eukaryota</taxon>
        <taxon>Viridiplantae</taxon>
        <taxon>Streptophyta</taxon>
        <taxon>Embryophyta</taxon>
        <taxon>Tracheophyta</taxon>
        <taxon>Spermatophyta</taxon>
        <taxon>Magnoliopsida</taxon>
        <taxon>eudicotyledons</taxon>
        <taxon>Gunneridae</taxon>
        <taxon>Pentapetalae</taxon>
        <taxon>rosids</taxon>
        <taxon>fabids</taxon>
        <taxon>Fabales</taxon>
        <taxon>Fabaceae</taxon>
        <taxon>Papilionoideae</taxon>
        <taxon>50 kb inversion clade</taxon>
        <taxon>NPAAA clade</taxon>
        <taxon>indigoferoid/millettioid clade</taxon>
        <taxon>Phaseoleae</taxon>
        <taxon>Vigna</taxon>
    </lineage>
</organism>
<name>A0A0S3S4U0_PHAAN</name>
<evidence type="ECO:0000313" key="2">
    <source>
        <dbReference type="Proteomes" id="UP000291084"/>
    </source>
</evidence>
<gene>
    <name evidence="1" type="primary">Vigan.05G127600</name>
    <name evidence="1" type="ORF">VIGAN_05127600</name>
</gene>
<dbReference type="EMBL" id="AP015038">
    <property type="protein sequence ID" value="BAT87860.1"/>
    <property type="molecule type" value="Genomic_DNA"/>
</dbReference>
<accession>A0A0S3S4U0</accession>
<sequence length="87" mass="10193">MNSNINSNHGPVKTGFSTNYQIDFTFSTITRKIESMYNYLNNLKHNTHIAIFAFRTIFCFLQIRPVTLRLTFTPRYSTTYIETLSSQ</sequence>
<keyword evidence="2" id="KW-1185">Reference proteome</keyword>
<evidence type="ECO:0000313" key="1">
    <source>
        <dbReference type="EMBL" id="BAT87860.1"/>
    </source>
</evidence>
<reference evidence="1 2" key="1">
    <citation type="journal article" date="2015" name="Sci. Rep.">
        <title>The power of single molecule real-time sequencing technology in the de novo assembly of a eukaryotic genome.</title>
        <authorList>
            <person name="Sakai H."/>
            <person name="Naito K."/>
            <person name="Ogiso-Tanaka E."/>
            <person name="Takahashi Y."/>
            <person name="Iseki K."/>
            <person name="Muto C."/>
            <person name="Satou K."/>
            <person name="Teruya K."/>
            <person name="Shiroma A."/>
            <person name="Shimoji M."/>
            <person name="Hirano T."/>
            <person name="Itoh T."/>
            <person name="Kaga A."/>
            <person name="Tomooka N."/>
        </authorList>
    </citation>
    <scope>NUCLEOTIDE SEQUENCE [LARGE SCALE GENOMIC DNA]</scope>
    <source>
        <strain evidence="2">cv. Shumari</strain>
    </source>
</reference>
<feature type="non-terminal residue" evidence="1">
    <location>
        <position position="87"/>
    </location>
</feature>
<proteinExistence type="predicted"/>
<dbReference type="AlphaFoldDB" id="A0A0S3S4U0"/>
<dbReference type="Proteomes" id="UP000291084">
    <property type="component" value="Chromosome 5"/>
</dbReference>